<dbReference type="EMBL" id="UINC01000632">
    <property type="protein sequence ID" value="SUZ58639.1"/>
    <property type="molecule type" value="Genomic_DNA"/>
</dbReference>
<accession>A0A381NWP0</accession>
<dbReference type="Pfam" id="PF21982">
    <property type="entry name" value="RecX_HTH1"/>
    <property type="match status" value="1"/>
</dbReference>
<dbReference type="PANTHER" id="PTHR33602:SF1">
    <property type="entry name" value="REGULATORY PROTEIN RECX FAMILY PROTEIN"/>
    <property type="match status" value="1"/>
</dbReference>
<dbReference type="GO" id="GO:0005737">
    <property type="term" value="C:cytoplasm"/>
    <property type="evidence" value="ECO:0007669"/>
    <property type="project" value="UniProtKB-SubCell"/>
</dbReference>
<name>A0A381NWP0_9ZZZZ</name>
<dbReference type="InterPro" id="IPR053926">
    <property type="entry name" value="RecX_HTH_1st"/>
</dbReference>
<evidence type="ECO:0000256" key="3">
    <source>
        <dbReference type="ARBA" id="ARBA00018111"/>
    </source>
</evidence>
<gene>
    <name evidence="7" type="ORF">METZ01_LOCUS11493</name>
</gene>
<reference evidence="7" key="1">
    <citation type="submission" date="2018-05" db="EMBL/GenBank/DDBJ databases">
        <authorList>
            <person name="Lanie J.A."/>
            <person name="Ng W.-L."/>
            <person name="Kazmierczak K.M."/>
            <person name="Andrzejewski T.M."/>
            <person name="Davidsen T.M."/>
            <person name="Wayne K.J."/>
            <person name="Tettelin H."/>
            <person name="Glass J.I."/>
            <person name="Rusch D."/>
            <person name="Podicherti R."/>
            <person name="Tsui H.-C.T."/>
            <person name="Winkler M.E."/>
        </authorList>
    </citation>
    <scope>NUCLEOTIDE SEQUENCE</scope>
</reference>
<dbReference type="InterPro" id="IPR053924">
    <property type="entry name" value="RecX_HTH_2nd"/>
</dbReference>
<organism evidence="7">
    <name type="scientific">marine metagenome</name>
    <dbReference type="NCBI Taxonomy" id="408172"/>
    <lineage>
        <taxon>unclassified sequences</taxon>
        <taxon>metagenomes</taxon>
        <taxon>ecological metagenomes</taxon>
    </lineage>
</organism>
<feature type="domain" description="RecX first three-helical" evidence="6">
    <location>
        <begin position="12"/>
        <end position="49"/>
    </location>
</feature>
<evidence type="ECO:0000313" key="7">
    <source>
        <dbReference type="EMBL" id="SUZ58639.1"/>
    </source>
</evidence>
<dbReference type="PANTHER" id="PTHR33602">
    <property type="entry name" value="REGULATORY PROTEIN RECX FAMILY PROTEIN"/>
    <property type="match status" value="1"/>
</dbReference>
<comment type="subcellular location">
    <subcellularLocation>
        <location evidence="1">Cytoplasm</location>
    </subcellularLocation>
</comment>
<dbReference type="InterPro" id="IPR036388">
    <property type="entry name" value="WH-like_DNA-bd_sf"/>
</dbReference>
<evidence type="ECO:0000256" key="4">
    <source>
        <dbReference type="ARBA" id="ARBA00022490"/>
    </source>
</evidence>
<dbReference type="Gene3D" id="1.10.10.10">
    <property type="entry name" value="Winged helix-like DNA-binding domain superfamily/Winged helix DNA-binding domain"/>
    <property type="match status" value="2"/>
</dbReference>
<dbReference type="InterPro" id="IPR003783">
    <property type="entry name" value="Regulatory_RecX"/>
</dbReference>
<evidence type="ECO:0000256" key="2">
    <source>
        <dbReference type="ARBA" id="ARBA00009695"/>
    </source>
</evidence>
<dbReference type="GO" id="GO:0006282">
    <property type="term" value="P:regulation of DNA repair"/>
    <property type="evidence" value="ECO:0007669"/>
    <property type="project" value="InterPro"/>
</dbReference>
<comment type="similarity">
    <text evidence="2">Belongs to the RecX family.</text>
</comment>
<feature type="domain" description="RecX second three-helical" evidence="5">
    <location>
        <begin position="61"/>
        <end position="94"/>
    </location>
</feature>
<protein>
    <recommendedName>
        <fullName evidence="3">Regulatory protein RecX</fullName>
    </recommendedName>
</protein>
<evidence type="ECO:0000256" key="1">
    <source>
        <dbReference type="ARBA" id="ARBA00004496"/>
    </source>
</evidence>
<sequence length="153" mass="17974">MSPTEDNFQKSALNKIINYCNYRDRSTKEIKIKLLDLNYSIEIIDSAISQATELGIVDNFRFSKFFSRGKNQKNRWGKIKIAYELKNKGLNNKEITFGLESIEEKTYYKILMKSIEVYKRKSKNFEKNKLIKHLINKGYETALVISTIKKLNC</sequence>
<proteinExistence type="inferred from homology"/>
<evidence type="ECO:0000259" key="6">
    <source>
        <dbReference type="Pfam" id="PF21982"/>
    </source>
</evidence>
<dbReference type="AlphaFoldDB" id="A0A381NWP0"/>
<keyword evidence="4" id="KW-0963">Cytoplasm</keyword>
<dbReference type="Pfam" id="PF02631">
    <property type="entry name" value="RecX_HTH2"/>
    <property type="match status" value="1"/>
</dbReference>
<evidence type="ECO:0000259" key="5">
    <source>
        <dbReference type="Pfam" id="PF02631"/>
    </source>
</evidence>